<keyword evidence="1" id="KW-0812">Transmembrane</keyword>
<comment type="caution">
    <text evidence="3">The sequence shown here is derived from an EMBL/GenBank/DDBJ whole genome shotgun (WGS) entry which is preliminary data.</text>
</comment>
<dbReference type="EMBL" id="JADIML010000073">
    <property type="protein sequence ID" value="MBO8462777.1"/>
    <property type="molecule type" value="Genomic_DNA"/>
</dbReference>
<dbReference type="AlphaFoldDB" id="A0A9D9HZH0"/>
<protein>
    <submittedName>
        <fullName evidence="3">NAD(P)-dependent oxidoreductase</fullName>
    </submittedName>
</protein>
<feature type="domain" description="NAD-dependent epimerase/dehydratase" evidence="2">
    <location>
        <begin position="3"/>
        <end position="226"/>
    </location>
</feature>
<proteinExistence type="predicted"/>
<name>A0A9D9HZH0_9FIRM</name>
<sequence length="710" mass="82516">MKVLICGQYGIICNELIQRLKKESHEIFVITGSETRINEKKVRGVLQEYKFSFQSKGIETILRNVNCDVMIILGICDIGYARKRDDVSRSTYVGDMTNLLNEAKKVGIKRVIYCSSIGVYGESSMEPISIESALMPETNDMHMFAQVEAVFRQENSDEFHITIIHFPEVYGDRNPNSMDICTRLLEGCYHDKKVMIMKEKEHRVLYAKDAVDALMRIFQDSEMERHYIVPGSIYTEEEILEEVKRLLPEDIICMDEESSDNQGIAPIKDISKKPISYYIKYGLREGLLATSKVLQEDDFEQEEKKDTNVFRKILVPILENIGLFLITHWIVSLLNGTVLEKSIDFYLIYIVLIAITYGNLHGLFAIALSAIAKIASVFPEAVIVFSNYEIYLDILQMLIIGVAVGYMRDWYYREKADLIDEKKYYESELIDITRIYDSNQSVKNMYEKRIISYQNSFAKVYDIAKRLDFWEPQKVIFEGVDVIKELMEIQDVAIYIGNKKSKYFRLAAFSSKKAVTMGKSICIDPSLKMYQSLQQREVYRSHSIGEEEPAYVSGVYNLDKELIAVIMIWTNDLTKINLYQANLLALVVRLVEDSMIRATAYLENLSNQYFENSRIMYPDAFNKMYDIYKDGKSQGKMDYVLLKMISRKSFLTKEEEMDYYHLLESLVRETDFLGKVEDTIYILLANSNTEDAKFVRERFKRNQLEFDIVD</sequence>
<evidence type="ECO:0000313" key="3">
    <source>
        <dbReference type="EMBL" id="MBO8462777.1"/>
    </source>
</evidence>
<dbReference type="Proteomes" id="UP000823618">
    <property type="component" value="Unassembled WGS sequence"/>
</dbReference>
<dbReference type="Pfam" id="PF01370">
    <property type="entry name" value="Epimerase"/>
    <property type="match status" value="1"/>
</dbReference>
<evidence type="ECO:0000256" key="1">
    <source>
        <dbReference type="SAM" id="Phobius"/>
    </source>
</evidence>
<reference evidence="3" key="2">
    <citation type="journal article" date="2021" name="PeerJ">
        <title>Extensive microbial diversity within the chicken gut microbiome revealed by metagenomics and culture.</title>
        <authorList>
            <person name="Gilroy R."/>
            <person name="Ravi A."/>
            <person name="Getino M."/>
            <person name="Pursley I."/>
            <person name="Horton D.L."/>
            <person name="Alikhan N.F."/>
            <person name="Baker D."/>
            <person name="Gharbi K."/>
            <person name="Hall N."/>
            <person name="Watson M."/>
            <person name="Adriaenssens E.M."/>
            <person name="Foster-Nyarko E."/>
            <person name="Jarju S."/>
            <person name="Secka A."/>
            <person name="Antonio M."/>
            <person name="Oren A."/>
            <person name="Chaudhuri R.R."/>
            <person name="La Ragione R."/>
            <person name="Hildebrand F."/>
            <person name="Pallen M.J."/>
        </authorList>
    </citation>
    <scope>NUCLEOTIDE SEQUENCE</scope>
    <source>
        <strain evidence="3">E3-2379</strain>
    </source>
</reference>
<feature type="transmembrane region" description="Helical" evidence="1">
    <location>
        <begin position="313"/>
        <end position="334"/>
    </location>
</feature>
<keyword evidence="1" id="KW-1133">Transmembrane helix</keyword>
<reference evidence="3" key="1">
    <citation type="submission" date="2020-10" db="EMBL/GenBank/DDBJ databases">
        <authorList>
            <person name="Gilroy R."/>
        </authorList>
    </citation>
    <scope>NUCLEOTIDE SEQUENCE</scope>
    <source>
        <strain evidence="3">E3-2379</strain>
    </source>
</reference>
<dbReference type="Gene3D" id="3.40.50.720">
    <property type="entry name" value="NAD(P)-binding Rossmann-like Domain"/>
    <property type="match status" value="1"/>
</dbReference>
<evidence type="ECO:0000259" key="2">
    <source>
        <dbReference type="Pfam" id="PF01370"/>
    </source>
</evidence>
<dbReference type="InterPro" id="IPR001509">
    <property type="entry name" value="Epimerase_deHydtase"/>
</dbReference>
<dbReference type="SUPFAM" id="SSF51735">
    <property type="entry name" value="NAD(P)-binding Rossmann-fold domains"/>
    <property type="match status" value="1"/>
</dbReference>
<keyword evidence="1" id="KW-0472">Membrane</keyword>
<dbReference type="PANTHER" id="PTHR43245">
    <property type="entry name" value="BIFUNCTIONAL POLYMYXIN RESISTANCE PROTEIN ARNA"/>
    <property type="match status" value="1"/>
</dbReference>
<evidence type="ECO:0000313" key="4">
    <source>
        <dbReference type="Proteomes" id="UP000823618"/>
    </source>
</evidence>
<dbReference type="InterPro" id="IPR036291">
    <property type="entry name" value="NAD(P)-bd_dom_sf"/>
</dbReference>
<dbReference type="InterPro" id="IPR050177">
    <property type="entry name" value="Lipid_A_modif_metabolic_enz"/>
</dbReference>
<feature type="transmembrane region" description="Helical" evidence="1">
    <location>
        <begin position="390"/>
        <end position="407"/>
    </location>
</feature>
<gene>
    <name evidence="3" type="ORF">IAC13_02460</name>
</gene>
<accession>A0A9D9HZH0</accession>
<organism evidence="3 4">
    <name type="scientific">Candidatus Scybalomonas excrementavium</name>
    <dbReference type="NCBI Taxonomy" id="2840943"/>
    <lineage>
        <taxon>Bacteria</taxon>
        <taxon>Bacillati</taxon>
        <taxon>Bacillota</taxon>
        <taxon>Clostridia</taxon>
        <taxon>Lachnospirales</taxon>
        <taxon>Lachnospiraceae</taxon>
        <taxon>Lachnospiraceae incertae sedis</taxon>
        <taxon>Candidatus Scybalomonas</taxon>
    </lineage>
</organism>
<feature type="transmembrane region" description="Helical" evidence="1">
    <location>
        <begin position="346"/>
        <end position="370"/>
    </location>
</feature>